<protein>
    <recommendedName>
        <fullName evidence="4">WAP domain-containing protein</fullName>
    </recommendedName>
</protein>
<dbReference type="AlphaFoldDB" id="A0A834XQR0"/>
<dbReference type="SUPFAM" id="SSF57256">
    <property type="entry name" value="Elafin-like"/>
    <property type="match status" value="2"/>
</dbReference>
<evidence type="ECO:0000256" key="2">
    <source>
        <dbReference type="ARBA" id="ARBA00023157"/>
    </source>
</evidence>
<dbReference type="GO" id="GO:0005615">
    <property type="term" value="C:extracellular space"/>
    <property type="evidence" value="ECO:0007669"/>
    <property type="project" value="TreeGrafter"/>
</dbReference>
<feature type="domain" description="WAP" evidence="4">
    <location>
        <begin position="24"/>
        <end position="70"/>
    </location>
</feature>
<dbReference type="GO" id="GO:0019731">
    <property type="term" value="P:antibacterial humoral response"/>
    <property type="evidence" value="ECO:0007669"/>
    <property type="project" value="TreeGrafter"/>
</dbReference>
<feature type="signal peptide" evidence="3">
    <location>
        <begin position="1"/>
        <end position="18"/>
    </location>
</feature>
<comment type="caution">
    <text evidence="5">The sequence shown here is derived from an EMBL/GenBank/DDBJ whole genome shotgun (WGS) entry which is preliminary data.</text>
</comment>
<keyword evidence="2" id="KW-1015">Disulfide bond</keyword>
<dbReference type="Gene3D" id="4.10.75.10">
    <property type="entry name" value="Elafin-like"/>
    <property type="match status" value="2"/>
</dbReference>
<evidence type="ECO:0000259" key="4">
    <source>
        <dbReference type="PROSITE" id="PS51390"/>
    </source>
</evidence>
<evidence type="ECO:0000256" key="3">
    <source>
        <dbReference type="SAM" id="SignalP"/>
    </source>
</evidence>
<keyword evidence="1 3" id="KW-0732">Signal</keyword>
<keyword evidence="6" id="KW-1185">Reference proteome</keyword>
<dbReference type="EMBL" id="JACMRX010000004">
    <property type="protein sequence ID" value="KAF7990833.1"/>
    <property type="molecule type" value="Genomic_DNA"/>
</dbReference>
<gene>
    <name evidence="5" type="ORF">HCN44_000638</name>
</gene>
<organism evidence="5 6">
    <name type="scientific">Aphidius gifuensis</name>
    <name type="common">Parasitoid wasp</name>
    <dbReference type="NCBI Taxonomy" id="684658"/>
    <lineage>
        <taxon>Eukaryota</taxon>
        <taxon>Metazoa</taxon>
        <taxon>Ecdysozoa</taxon>
        <taxon>Arthropoda</taxon>
        <taxon>Hexapoda</taxon>
        <taxon>Insecta</taxon>
        <taxon>Pterygota</taxon>
        <taxon>Neoptera</taxon>
        <taxon>Endopterygota</taxon>
        <taxon>Hymenoptera</taxon>
        <taxon>Apocrita</taxon>
        <taxon>Ichneumonoidea</taxon>
        <taxon>Braconidae</taxon>
        <taxon>Aphidiinae</taxon>
        <taxon>Aphidius</taxon>
    </lineage>
</organism>
<name>A0A834XQR0_APHGI</name>
<feature type="chain" id="PRO_5032953991" description="WAP domain-containing protein" evidence="3">
    <location>
        <begin position="19"/>
        <end position="132"/>
    </location>
</feature>
<evidence type="ECO:0000313" key="6">
    <source>
        <dbReference type="Proteomes" id="UP000639338"/>
    </source>
</evidence>
<dbReference type="GO" id="GO:0004867">
    <property type="term" value="F:serine-type endopeptidase inhibitor activity"/>
    <property type="evidence" value="ECO:0007669"/>
    <property type="project" value="TreeGrafter"/>
</dbReference>
<sequence length="132" mass="14493">MFKKLVLLLFLMVTCLLAQNYNYYYEKSGSCPPALTVPVCSRSCYVDSNCQDDEKCCPTGCGGSFCSQPVTMKKNLQIEKRGSCPTVPAGRWICSPTCTNDSDCRGVKKCCVNRCGALNCQIPEVKAAELSY</sequence>
<dbReference type="InterPro" id="IPR036645">
    <property type="entry name" value="Elafin-like_sf"/>
</dbReference>
<dbReference type="InterPro" id="IPR008197">
    <property type="entry name" value="WAP_dom"/>
</dbReference>
<dbReference type="PANTHER" id="PTHR19441">
    <property type="entry name" value="WHEY ACDIC PROTEIN WAP"/>
    <property type="match status" value="1"/>
</dbReference>
<dbReference type="PROSITE" id="PS51390">
    <property type="entry name" value="WAP"/>
    <property type="match status" value="2"/>
</dbReference>
<feature type="domain" description="WAP" evidence="4">
    <location>
        <begin position="77"/>
        <end position="124"/>
    </location>
</feature>
<dbReference type="Proteomes" id="UP000639338">
    <property type="component" value="Unassembled WGS sequence"/>
</dbReference>
<dbReference type="OrthoDB" id="6060011at2759"/>
<dbReference type="Pfam" id="PF00095">
    <property type="entry name" value="WAP"/>
    <property type="match status" value="2"/>
</dbReference>
<dbReference type="InterPro" id="IPR050514">
    <property type="entry name" value="WAP_four-disulfide_core"/>
</dbReference>
<accession>A0A834XQR0</accession>
<dbReference type="PANTHER" id="PTHR19441:SF30">
    <property type="entry name" value="ELAFIN"/>
    <property type="match status" value="1"/>
</dbReference>
<proteinExistence type="predicted"/>
<dbReference type="GO" id="GO:0045087">
    <property type="term" value="P:innate immune response"/>
    <property type="evidence" value="ECO:0007669"/>
    <property type="project" value="TreeGrafter"/>
</dbReference>
<evidence type="ECO:0000256" key="1">
    <source>
        <dbReference type="ARBA" id="ARBA00022729"/>
    </source>
</evidence>
<reference evidence="5 6" key="1">
    <citation type="submission" date="2020-08" db="EMBL/GenBank/DDBJ databases">
        <title>Aphidius gifuensis genome sequencing and assembly.</title>
        <authorList>
            <person name="Du Z."/>
        </authorList>
    </citation>
    <scope>NUCLEOTIDE SEQUENCE [LARGE SCALE GENOMIC DNA]</scope>
    <source>
        <strain evidence="5">YNYX2018</strain>
        <tissue evidence="5">Adults</tissue>
    </source>
</reference>
<evidence type="ECO:0000313" key="5">
    <source>
        <dbReference type="EMBL" id="KAF7990833.1"/>
    </source>
</evidence>
<dbReference type="SMART" id="SM00217">
    <property type="entry name" value="WAP"/>
    <property type="match status" value="2"/>
</dbReference>